<comment type="catalytic activity">
    <reaction evidence="15">
        <text>a ubiquinone + NADH + 5 H(+)(in) = a ubiquinol + NAD(+) + 4 H(+)(out)</text>
        <dbReference type="Rhea" id="RHEA:29091"/>
        <dbReference type="Rhea" id="RHEA-COMP:9565"/>
        <dbReference type="Rhea" id="RHEA-COMP:9566"/>
        <dbReference type="ChEBI" id="CHEBI:15378"/>
        <dbReference type="ChEBI" id="CHEBI:16389"/>
        <dbReference type="ChEBI" id="CHEBI:17976"/>
        <dbReference type="ChEBI" id="CHEBI:57540"/>
        <dbReference type="ChEBI" id="CHEBI:57945"/>
        <dbReference type="EC" id="7.1.1.2"/>
    </reaction>
</comment>
<evidence type="ECO:0000256" key="1">
    <source>
        <dbReference type="ARBA" id="ARBA00004225"/>
    </source>
</evidence>
<dbReference type="GeneID" id="11816531"/>
<evidence type="ECO:0000256" key="5">
    <source>
        <dbReference type="ARBA" id="ARBA00022448"/>
    </source>
</evidence>
<keyword evidence="6" id="KW-0679">Respiratory chain</keyword>
<keyword evidence="11" id="KW-0520">NAD</keyword>
<evidence type="ECO:0000256" key="8">
    <source>
        <dbReference type="ARBA" id="ARBA00022967"/>
    </source>
</evidence>
<keyword evidence="9" id="KW-0249">Electron transport</keyword>
<keyword evidence="8" id="KW-1278">Translocase</keyword>
<comment type="subcellular location">
    <subcellularLocation>
        <location evidence="1">Mitochondrion membrane</location>
        <topology evidence="1">Multi-pass membrane protein</topology>
    </subcellularLocation>
</comment>
<proteinExistence type="inferred from homology"/>
<evidence type="ECO:0000256" key="9">
    <source>
        <dbReference type="ARBA" id="ARBA00022982"/>
    </source>
</evidence>
<accession>H6V538</accession>
<evidence type="ECO:0000256" key="4">
    <source>
        <dbReference type="ARBA" id="ARBA00021095"/>
    </source>
</evidence>
<dbReference type="InterPro" id="IPR050269">
    <property type="entry name" value="ComplexI_Subunit6"/>
</dbReference>
<keyword evidence="13 16" id="KW-0472">Membrane</keyword>
<dbReference type="PANTHER" id="PTHR11435">
    <property type="entry name" value="NADH UBIQUINONE OXIDOREDUCTASE SUBUNIT ND6"/>
    <property type="match status" value="1"/>
</dbReference>
<dbReference type="RefSeq" id="YP_005351140.1">
    <property type="nucleotide sequence ID" value="NC_016953.1"/>
</dbReference>
<dbReference type="GO" id="GO:0031966">
    <property type="term" value="C:mitochondrial membrane"/>
    <property type="evidence" value="ECO:0007669"/>
    <property type="project" value="UniProtKB-SubCell"/>
</dbReference>
<keyword evidence="10 16" id="KW-1133">Transmembrane helix</keyword>
<evidence type="ECO:0000256" key="3">
    <source>
        <dbReference type="ARBA" id="ARBA00012944"/>
    </source>
</evidence>
<evidence type="ECO:0000256" key="6">
    <source>
        <dbReference type="ARBA" id="ARBA00022660"/>
    </source>
</evidence>
<reference evidence="17" key="1">
    <citation type="submission" date="2011-09" db="EMBL/GenBank/DDBJ databases">
        <title>Diodora aspera mitochondrial genome.</title>
        <authorList>
            <person name="Simison W.B."/>
        </authorList>
    </citation>
    <scope>NUCLEOTIDE SEQUENCE</scope>
</reference>
<dbReference type="AlphaFoldDB" id="H6V538"/>
<geneLocation type="mitochondrion" evidence="17"/>
<dbReference type="EMBL" id="JN790612">
    <property type="protein sequence ID" value="AFB78090.1"/>
    <property type="molecule type" value="Genomic_DNA"/>
</dbReference>
<evidence type="ECO:0000256" key="14">
    <source>
        <dbReference type="ARBA" id="ARBA00031019"/>
    </source>
</evidence>
<evidence type="ECO:0000256" key="16">
    <source>
        <dbReference type="SAM" id="Phobius"/>
    </source>
</evidence>
<dbReference type="CTD" id="4541"/>
<keyword evidence="5" id="KW-0813">Transport</keyword>
<evidence type="ECO:0000256" key="15">
    <source>
        <dbReference type="ARBA" id="ARBA00049551"/>
    </source>
</evidence>
<keyword evidence="12 17" id="KW-0496">Mitochondrion</keyword>
<sequence>MSVVLISSFCFCGVFMLPLVSTPISLGLAVVFFSVGLCLLVGVFFSSWYGYILFLIYIGGLLVMFMYVSAISPNVVFSWGDVFSVVMFGLCGGVVYYYMSGGSVSGKAGVGLENDVGLFISDLVSGSSLAGPSTVCLMVVLGVILLINLIAVVKVCSSRRGGALRRYGGG</sequence>
<keyword evidence="7 16" id="KW-0812">Transmembrane</keyword>
<evidence type="ECO:0000256" key="2">
    <source>
        <dbReference type="ARBA" id="ARBA00005698"/>
    </source>
</evidence>
<gene>
    <name evidence="17" type="primary">ND6</name>
</gene>
<evidence type="ECO:0000256" key="13">
    <source>
        <dbReference type="ARBA" id="ARBA00023136"/>
    </source>
</evidence>
<evidence type="ECO:0000256" key="7">
    <source>
        <dbReference type="ARBA" id="ARBA00022692"/>
    </source>
</evidence>
<feature type="transmembrane region" description="Helical" evidence="16">
    <location>
        <begin position="26"/>
        <end position="45"/>
    </location>
</feature>
<name>H6V538_FISVO</name>
<feature type="transmembrane region" description="Helical" evidence="16">
    <location>
        <begin position="137"/>
        <end position="156"/>
    </location>
</feature>
<evidence type="ECO:0000313" key="17">
    <source>
        <dbReference type="EMBL" id="AFB78090.1"/>
    </source>
</evidence>
<protein>
    <recommendedName>
        <fullName evidence="4">NADH-ubiquinone oxidoreductase chain 6</fullName>
        <ecNumber evidence="3">7.1.1.2</ecNumber>
    </recommendedName>
    <alternativeName>
        <fullName evidence="14">NADH dehydrogenase subunit 6</fullName>
    </alternativeName>
</protein>
<comment type="similarity">
    <text evidence="2">Belongs to the complex I subunit 6 family.</text>
</comment>
<dbReference type="GO" id="GO:0008137">
    <property type="term" value="F:NADH dehydrogenase (ubiquinone) activity"/>
    <property type="evidence" value="ECO:0007669"/>
    <property type="project" value="UniProtKB-EC"/>
</dbReference>
<feature type="transmembrane region" description="Helical" evidence="16">
    <location>
        <begin position="76"/>
        <end position="98"/>
    </location>
</feature>
<organism evidence="17">
    <name type="scientific">Fissurella volcano</name>
    <name type="common">Volcano keyhole limpet</name>
    <dbReference type="NCBI Taxonomy" id="707972"/>
    <lineage>
        <taxon>Eukaryota</taxon>
        <taxon>Metazoa</taxon>
        <taxon>Spiralia</taxon>
        <taxon>Lophotrochozoa</taxon>
        <taxon>Mollusca</taxon>
        <taxon>Gastropoda</taxon>
        <taxon>Vetigastropoda</taxon>
        <taxon>Lepetellida</taxon>
        <taxon>Fissurelloidea</taxon>
        <taxon>Fissurellidae</taxon>
        <taxon>Fissurella</taxon>
    </lineage>
</organism>
<dbReference type="EC" id="7.1.1.2" evidence="3"/>
<dbReference type="PANTHER" id="PTHR11435:SF1">
    <property type="entry name" value="NADH-UBIQUINONE OXIDOREDUCTASE CHAIN 6"/>
    <property type="match status" value="1"/>
</dbReference>
<evidence type="ECO:0000256" key="12">
    <source>
        <dbReference type="ARBA" id="ARBA00023128"/>
    </source>
</evidence>
<evidence type="ECO:0000256" key="10">
    <source>
        <dbReference type="ARBA" id="ARBA00022989"/>
    </source>
</evidence>
<evidence type="ECO:0000256" key="11">
    <source>
        <dbReference type="ARBA" id="ARBA00023027"/>
    </source>
</evidence>
<feature type="transmembrane region" description="Helical" evidence="16">
    <location>
        <begin position="52"/>
        <end position="70"/>
    </location>
</feature>